<dbReference type="NCBIfam" id="TIGR00369">
    <property type="entry name" value="unchar_dom_1"/>
    <property type="match status" value="1"/>
</dbReference>
<dbReference type="AlphaFoldDB" id="A0A919ABZ3"/>
<feature type="domain" description="Thioesterase" evidence="3">
    <location>
        <begin position="50"/>
        <end position="120"/>
    </location>
</feature>
<organism evidence="4 5">
    <name type="scientific">Streptomyces longispororuber</name>
    <dbReference type="NCBI Taxonomy" id="68230"/>
    <lineage>
        <taxon>Bacteria</taxon>
        <taxon>Bacillati</taxon>
        <taxon>Actinomycetota</taxon>
        <taxon>Actinomycetes</taxon>
        <taxon>Kitasatosporales</taxon>
        <taxon>Streptomycetaceae</taxon>
        <taxon>Streptomyces</taxon>
    </lineage>
</organism>
<evidence type="ECO:0000313" key="5">
    <source>
        <dbReference type="Proteomes" id="UP000608024"/>
    </source>
</evidence>
<dbReference type="Pfam" id="PF03061">
    <property type="entry name" value="4HBT"/>
    <property type="match status" value="1"/>
</dbReference>
<dbReference type="Proteomes" id="UP000608024">
    <property type="component" value="Unassembled WGS sequence"/>
</dbReference>
<dbReference type="InterPro" id="IPR006683">
    <property type="entry name" value="Thioestr_dom"/>
</dbReference>
<dbReference type="CDD" id="cd03443">
    <property type="entry name" value="PaaI_thioesterase"/>
    <property type="match status" value="1"/>
</dbReference>
<comment type="similarity">
    <text evidence="1">Belongs to the thioesterase PaaI family.</text>
</comment>
<dbReference type="InterPro" id="IPR003736">
    <property type="entry name" value="PAAI_dom"/>
</dbReference>
<evidence type="ECO:0000256" key="1">
    <source>
        <dbReference type="ARBA" id="ARBA00008324"/>
    </source>
</evidence>
<dbReference type="InterPro" id="IPR029069">
    <property type="entry name" value="HotDog_dom_sf"/>
</dbReference>
<dbReference type="GO" id="GO:0061522">
    <property type="term" value="F:1,4-dihydroxy-2-naphthoyl-CoA thioesterase activity"/>
    <property type="evidence" value="ECO:0007669"/>
    <property type="project" value="TreeGrafter"/>
</dbReference>
<evidence type="ECO:0000256" key="2">
    <source>
        <dbReference type="ARBA" id="ARBA00022801"/>
    </source>
</evidence>
<dbReference type="SUPFAM" id="SSF54637">
    <property type="entry name" value="Thioesterase/thiol ester dehydrase-isomerase"/>
    <property type="match status" value="1"/>
</dbReference>
<name>A0A919ABZ3_9ACTN</name>
<keyword evidence="5" id="KW-1185">Reference proteome</keyword>
<protein>
    <submittedName>
        <fullName evidence="4">Aromatic compound degradation protein PaaI</fullName>
    </submittedName>
</protein>
<dbReference type="Gene3D" id="3.10.129.10">
    <property type="entry name" value="Hotdog Thioesterase"/>
    <property type="match status" value="1"/>
</dbReference>
<dbReference type="GO" id="GO:0005829">
    <property type="term" value="C:cytosol"/>
    <property type="evidence" value="ECO:0007669"/>
    <property type="project" value="TreeGrafter"/>
</dbReference>
<accession>A0A919ABZ3</accession>
<reference evidence="4" key="2">
    <citation type="submission" date="2020-09" db="EMBL/GenBank/DDBJ databases">
        <authorList>
            <person name="Sun Q."/>
            <person name="Ohkuma M."/>
        </authorList>
    </citation>
    <scope>NUCLEOTIDE SEQUENCE</scope>
    <source>
        <strain evidence="4">JCM 4784</strain>
    </source>
</reference>
<gene>
    <name evidence="4" type="ORF">GCM10018785_72050</name>
</gene>
<reference evidence="4" key="1">
    <citation type="journal article" date="2014" name="Int. J. Syst. Evol. Microbiol.">
        <title>Complete genome sequence of Corynebacterium casei LMG S-19264T (=DSM 44701T), isolated from a smear-ripened cheese.</title>
        <authorList>
            <consortium name="US DOE Joint Genome Institute (JGI-PGF)"/>
            <person name="Walter F."/>
            <person name="Albersmeier A."/>
            <person name="Kalinowski J."/>
            <person name="Ruckert C."/>
        </authorList>
    </citation>
    <scope>NUCLEOTIDE SEQUENCE</scope>
    <source>
        <strain evidence="4">JCM 4784</strain>
    </source>
</reference>
<dbReference type="EMBL" id="BNBT01000221">
    <property type="protein sequence ID" value="GHE96959.1"/>
    <property type="molecule type" value="Genomic_DNA"/>
</dbReference>
<evidence type="ECO:0000259" key="3">
    <source>
        <dbReference type="Pfam" id="PF03061"/>
    </source>
</evidence>
<evidence type="ECO:0000313" key="4">
    <source>
        <dbReference type="EMBL" id="GHE96959.1"/>
    </source>
</evidence>
<dbReference type="PANTHER" id="PTHR43240:SF5">
    <property type="entry name" value="1,4-DIHYDROXY-2-NAPHTHOYL-COA THIOESTERASE 1"/>
    <property type="match status" value="1"/>
</dbReference>
<dbReference type="PANTHER" id="PTHR43240">
    <property type="entry name" value="1,4-DIHYDROXY-2-NAPHTHOYL-COA THIOESTERASE 1"/>
    <property type="match status" value="1"/>
</dbReference>
<sequence length="143" mass="14979">MTSHHEQAPAAERLLALMPFAAWLGITAEQAQAHQVVLCLPWAAERCTAGGVLHGGALVALADSAAGMCAYLNLPEGASTSTIELKTNFFAAVRGGQVRAVAAPLHLGGSVAVIQTDLYQHGPHGTRHRVGQTTQTQAILRPR</sequence>
<proteinExistence type="inferred from homology"/>
<keyword evidence="2" id="KW-0378">Hydrolase</keyword>
<dbReference type="RefSeq" id="WP_190140417.1">
    <property type="nucleotide sequence ID" value="NZ_BNBT01000221.1"/>
</dbReference>
<comment type="caution">
    <text evidence="4">The sequence shown here is derived from an EMBL/GenBank/DDBJ whole genome shotgun (WGS) entry which is preliminary data.</text>
</comment>